<proteinExistence type="inferred from homology"/>
<evidence type="ECO:0000313" key="7">
    <source>
        <dbReference type="EMBL" id="AQS51554.1"/>
    </source>
</evidence>
<comment type="cofactor">
    <cofactor evidence="1">
        <name>FMN</name>
        <dbReference type="ChEBI" id="CHEBI:58210"/>
    </cofactor>
</comment>
<organism evidence="7 8">
    <name type="scientific">Paenalcaligenes hominis</name>
    <dbReference type="NCBI Taxonomy" id="643674"/>
    <lineage>
        <taxon>Bacteria</taxon>
        <taxon>Pseudomonadati</taxon>
        <taxon>Pseudomonadota</taxon>
        <taxon>Betaproteobacteria</taxon>
        <taxon>Burkholderiales</taxon>
        <taxon>Alcaligenaceae</taxon>
        <taxon>Paenalcaligenes</taxon>
    </lineage>
</organism>
<name>A0A1U9K0P1_9BURK</name>
<keyword evidence="5" id="KW-0560">Oxidoreductase</keyword>
<dbReference type="STRING" id="643674.PAEH1_08250"/>
<dbReference type="AlphaFoldDB" id="A0A1U9K0P1"/>
<dbReference type="PANTHER" id="PTHR43673:SF2">
    <property type="entry name" value="NITROREDUCTASE"/>
    <property type="match status" value="1"/>
</dbReference>
<feature type="domain" description="Nitroreductase" evidence="6">
    <location>
        <begin position="11"/>
        <end position="184"/>
    </location>
</feature>
<keyword evidence="4" id="KW-0288">FMN</keyword>
<dbReference type="Proteomes" id="UP000189369">
    <property type="component" value="Chromosome"/>
</dbReference>
<dbReference type="PANTHER" id="PTHR43673">
    <property type="entry name" value="NAD(P)H NITROREDUCTASE YDGI-RELATED"/>
    <property type="match status" value="1"/>
</dbReference>
<dbReference type="Gene3D" id="3.40.109.10">
    <property type="entry name" value="NADH Oxidase"/>
    <property type="match status" value="1"/>
</dbReference>
<sequence>MRLTVTEALQRRAATNFFDPDKTLSAEQIQELVRLATLAPTAFNLQNWYFVAVQSPEAKQKLHAAAYHQQKVLDAPVTFIICGELESHTQFDRVLAVLKDKAGLSEDNAAVWKSKVEASHENNPTLQHNEAFRSASLAAMALMLAAEEQGLVSGPMSGFVPELVTQAFDLAPHQIPVMLVAVGYPAEGNFPQNPRLDVDEVLTVV</sequence>
<evidence type="ECO:0000256" key="3">
    <source>
        <dbReference type="ARBA" id="ARBA00022630"/>
    </source>
</evidence>
<evidence type="ECO:0000256" key="1">
    <source>
        <dbReference type="ARBA" id="ARBA00001917"/>
    </source>
</evidence>
<dbReference type="InterPro" id="IPR000415">
    <property type="entry name" value="Nitroreductase-like"/>
</dbReference>
<evidence type="ECO:0000256" key="2">
    <source>
        <dbReference type="ARBA" id="ARBA00007118"/>
    </source>
</evidence>
<keyword evidence="3" id="KW-0285">Flavoprotein</keyword>
<accession>A0A1U9K0P1</accession>
<dbReference type="EMBL" id="CP019697">
    <property type="protein sequence ID" value="AQS51554.1"/>
    <property type="molecule type" value="Genomic_DNA"/>
</dbReference>
<protein>
    <submittedName>
        <fullName evidence="7">Nitroreductase family protein</fullName>
    </submittedName>
</protein>
<evidence type="ECO:0000259" key="6">
    <source>
        <dbReference type="Pfam" id="PF00881"/>
    </source>
</evidence>
<evidence type="ECO:0000313" key="8">
    <source>
        <dbReference type="Proteomes" id="UP000189369"/>
    </source>
</evidence>
<evidence type="ECO:0000256" key="4">
    <source>
        <dbReference type="ARBA" id="ARBA00022643"/>
    </source>
</evidence>
<reference evidence="7 8" key="1">
    <citation type="submission" date="2017-01" db="EMBL/GenBank/DDBJ databases">
        <title>Complete Genome Sequence of Paenalcaligenes hominis, Isolated from a paraplegic Patient with neurogenic bladder.</title>
        <authorList>
            <person name="Mukhopadhyay R."/>
            <person name="Joaquin J."/>
            <person name="Hogue R."/>
            <person name="Kilaru A."/>
            <person name="Jospin G."/>
            <person name="Mars K."/>
            <person name="Eisen J.A."/>
            <person name="Chaturvedi V."/>
        </authorList>
    </citation>
    <scope>NUCLEOTIDE SEQUENCE [LARGE SCALE GENOMIC DNA]</scope>
    <source>
        <strain evidence="7 8">15S00501</strain>
    </source>
</reference>
<comment type="similarity">
    <text evidence="2">Belongs to the nitroreductase family.</text>
</comment>
<dbReference type="GO" id="GO:0016491">
    <property type="term" value="F:oxidoreductase activity"/>
    <property type="evidence" value="ECO:0007669"/>
    <property type="project" value="UniProtKB-KW"/>
</dbReference>
<dbReference type="Pfam" id="PF00881">
    <property type="entry name" value="Nitroreductase"/>
    <property type="match status" value="1"/>
</dbReference>
<gene>
    <name evidence="7" type="ORF">PAEH1_08250</name>
</gene>
<dbReference type="KEGG" id="phn:PAEH1_08250"/>
<dbReference type="InterPro" id="IPR029479">
    <property type="entry name" value="Nitroreductase"/>
</dbReference>
<evidence type="ECO:0000256" key="5">
    <source>
        <dbReference type="ARBA" id="ARBA00023002"/>
    </source>
</evidence>
<dbReference type="OrthoDB" id="9809288at2"/>
<dbReference type="SUPFAM" id="SSF55469">
    <property type="entry name" value="FMN-dependent nitroreductase-like"/>
    <property type="match status" value="1"/>
</dbReference>